<evidence type="ECO:0000256" key="1">
    <source>
        <dbReference type="SAM" id="Phobius"/>
    </source>
</evidence>
<keyword evidence="3" id="KW-1185">Reference proteome</keyword>
<evidence type="ECO:0000313" key="2">
    <source>
        <dbReference type="EMBL" id="CAI2383288.1"/>
    </source>
</evidence>
<keyword evidence="1" id="KW-0812">Transmembrane</keyword>
<evidence type="ECO:0000313" key="3">
    <source>
        <dbReference type="Proteomes" id="UP001295684"/>
    </source>
</evidence>
<protein>
    <submittedName>
        <fullName evidence="2">Uncharacterized protein</fullName>
    </submittedName>
</protein>
<dbReference type="AlphaFoldDB" id="A0AAD2D8G5"/>
<sequence length="136" mass="15606">MNPLVTPMTPEEKAKFEAETGLVPYTPVKAPNYCNPNHISYHLFNLPIIAASLAGYYYAPKLHMPRTAFAVSLALVPIFYAVSLHHKEKRYTYDSGPRKTLEEHLEFYPITRRAWNRAVTIREAEIEEIKARKATT</sequence>
<accession>A0AAD2D8G5</accession>
<dbReference type="Proteomes" id="UP001295684">
    <property type="component" value="Unassembled WGS sequence"/>
</dbReference>
<keyword evidence="1" id="KW-0472">Membrane</keyword>
<dbReference type="EMBL" id="CAMPGE010025546">
    <property type="protein sequence ID" value="CAI2383288.1"/>
    <property type="molecule type" value="Genomic_DNA"/>
</dbReference>
<organism evidence="2 3">
    <name type="scientific">Euplotes crassus</name>
    <dbReference type="NCBI Taxonomy" id="5936"/>
    <lineage>
        <taxon>Eukaryota</taxon>
        <taxon>Sar</taxon>
        <taxon>Alveolata</taxon>
        <taxon>Ciliophora</taxon>
        <taxon>Intramacronucleata</taxon>
        <taxon>Spirotrichea</taxon>
        <taxon>Hypotrichia</taxon>
        <taxon>Euplotida</taxon>
        <taxon>Euplotidae</taxon>
        <taxon>Moneuplotes</taxon>
    </lineage>
</organism>
<comment type="caution">
    <text evidence="2">The sequence shown here is derived from an EMBL/GenBank/DDBJ whole genome shotgun (WGS) entry which is preliminary data.</text>
</comment>
<keyword evidence="1" id="KW-1133">Transmembrane helix</keyword>
<proteinExistence type="predicted"/>
<feature type="transmembrane region" description="Helical" evidence="1">
    <location>
        <begin position="64"/>
        <end position="82"/>
    </location>
</feature>
<reference evidence="2" key="1">
    <citation type="submission" date="2023-07" db="EMBL/GenBank/DDBJ databases">
        <authorList>
            <consortium name="AG Swart"/>
            <person name="Singh M."/>
            <person name="Singh A."/>
            <person name="Seah K."/>
            <person name="Emmerich C."/>
        </authorList>
    </citation>
    <scope>NUCLEOTIDE SEQUENCE</scope>
    <source>
        <strain evidence="2">DP1</strain>
    </source>
</reference>
<gene>
    <name evidence="2" type="ORF">ECRASSUSDP1_LOCUS24785</name>
</gene>
<name>A0AAD2D8G5_EUPCR</name>